<dbReference type="Gene3D" id="1.10.287.130">
    <property type="match status" value="1"/>
</dbReference>
<accession>A0A6L9Y033</accession>
<dbReference type="InterPro" id="IPR050428">
    <property type="entry name" value="TCS_sensor_his_kinase"/>
</dbReference>
<dbReference type="InterPro" id="IPR036890">
    <property type="entry name" value="HATPase_C_sf"/>
</dbReference>
<dbReference type="SUPFAM" id="SSF47384">
    <property type="entry name" value="Homodimeric domain of signal transducing histidine kinase"/>
    <property type="match status" value="1"/>
</dbReference>
<evidence type="ECO:0000259" key="13">
    <source>
        <dbReference type="PROSITE" id="PS50885"/>
    </source>
</evidence>
<dbReference type="GO" id="GO:0005886">
    <property type="term" value="C:plasma membrane"/>
    <property type="evidence" value="ECO:0007669"/>
    <property type="project" value="UniProtKB-SubCell"/>
</dbReference>
<dbReference type="Pfam" id="PF02518">
    <property type="entry name" value="HATPase_c"/>
    <property type="match status" value="1"/>
</dbReference>
<comment type="catalytic activity">
    <reaction evidence="1">
        <text>ATP + protein L-histidine = ADP + protein N-phospho-L-histidine.</text>
        <dbReference type="EC" id="2.7.13.3"/>
    </reaction>
</comment>
<dbReference type="SMART" id="SM00304">
    <property type="entry name" value="HAMP"/>
    <property type="match status" value="1"/>
</dbReference>
<feature type="domain" description="Histidine kinase" evidence="12">
    <location>
        <begin position="183"/>
        <end position="391"/>
    </location>
</feature>
<feature type="domain" description="HAMP" evidence="13">
    <location>
        <begin position="122"/>
        <end position="175"/>
    </location>
</feature>
<comment type="caution">
    <text evidence="14">The sequence shown here is derived from an EMBL/GenBank/DDBJ whole genome shotgun (WGS) entry which is preliminary data.</text>
</comment>
<dbReference type="GO" id="GO:0000155">
    <property type="term" value="F:phosphorelay sensor kinase activity"/>
    <property type="evidence" value="ECO:0007669"/>
    <property type="project" value="InterPro"/>
</dbReference>
<dbReference type="AlphaFoldDB" id="A0A6L9Y033"/>
<keyword evidence="7" id="KW-0418">Kinase</keyword>
<dbReference type="CDD" id="cd00082">
    <property type="entry name" value="HisKA"/>
    <property type="match status" value="1"/>
</dbReference>
<evidence type="ECO:0000256" key="3">
    <source>
        <dbReference type="ARBA" id="ARBA00012438"/>
    </source>
</evidence>
<dbReference type="PRINTS" id="PR00344">
    <property type="entry name" value="BCTRLSENSOR"/>
</dbReference>
<dbReference type="InterPro" id="IPR004358">
    <property type="entry name" value="Sig_transdc_His_kin-like_C"/>
</dbReference>
<comment type="subcellular location">
    <subcellularLocation>
        <location evidence="2">Cell membrane</location>
    </subcellularLocation>
</comment>
<keyword evidence="9" id="KW-0902">Two-component regulatory system</keyword>
<evidence type="ECO:0000256" key="7">
    <source>
        <dbReference type="ARBA" id="ARBA00022777"/>
    </source>
</evidence>
<dbReference type="PROSITE" id="PS50109">
    <property type="entry name" value="HIS_KIN"/>
    <property type="match status" value="1"/>
</dbReference>
<name>A0A6L9Y033_9MICO</name>
<dbReference type="Gene3D" id="6.10.340.10">
    <property type="match status" value="1"/>
</dbReference>
<evidence type="ECO:0000256" key="8">
    <source>
        <dbReference type="ARBA" id="ARBA00022989"/>
    </source>
</evidence>
<dbReference type="PANTHER" id="PTHR45436:SF5">
    <property type="entry name" value="SENSOR HISTIDINE KINASE TRCS"/>
    <property type="match status" value="1"/>
</dbReference>
<evidence type="ECO:0000259" key="12">
    <source>
        <dbReference type="PROSITE" id="PS50109"/>
    </source>
</evidence>
<feature type="transmembrane region" description="Helical" evidence="11">
    <location>
        <begin position="98"/>
        <end position="121"/>
    </location>
</feature>
<dbReference type="RefSeq" id="WP_163290034.1">
    <property type="nucleotide sequence ID" value="NZ_JAAGWY010000002.1"/>
</dbReference>
<dbReference type="Pfam" id="PF00512">
    <property type="entry name" value="HisKA"/>
    <property type="match status" value="1"/>
</dbReference>
<evidence type="ECO:0000313" key="15">
    <source>
        <dbReference type="Proteomes" id="UP000474967"/>
    </source>
</evidence>
<dbReference type="SUPFAM" id="SSF158472">
    <property type="entry name" value="HAMP domain-like"/>
    <property type="match status" value="1"/>
</dbReference>
<dbReference type="InterPro" id="IPR003660">
    <property type="entry name" value="HAMP_dom"/>
</dbReference>
<dbReference type="SUPFAM" id="SSF55874">
    <property type="entry name" value="ATPase domain of HSP90 chaperone/DNA topoisomerase II/histidine kinase"/>
    <property type="match status" value="1"/>
</dbReference>
<sequence>MRRLRLTARARLTIVFAALFAVGGTILLVITYVLVAQNVSVADINSPSSDAAFQKACANVATSTRPLDENLKFKCATSVKLGAAAAANAQRRAMLDDLLFYAAITLVATTVVAAFVGWLIAGRILRPVHRLTEAARNASENNLSQRLDLSGPHDELRELGDTFDAMLDRLEFAFVAQRRFIANASHELRTPLTIMRTTLDVVLAKRSPSNAELVEMGEDVRAEVANADALITTLLALAQNEGTIRSPEPVELGAVVDGVVERSDFGTLSHEERVEATTIDGDRLLLERLVSNLVSNAIRYNVPHGDVRIELSTSDGFATLRVINTGAPVSTDRVGDIFQPFTRLDERVGTEGFGLGLALVETIATAHRGTVGATALERGGLEVVVRLPAASATAASDPPADAAIAELSQA</sequence>
<dbReference type="EMBL" id="JAAGWY010000002">
    <property type="protein sequence ID" value="NEN06638.1"/>
    <property type="molecule type" value="Genomic_DNA"/>
</dbReference>
<dbReference type="PROSITE" id="PS50885">
    <property type="entry name" value="HAMP"/>
    <property type="match status" value="1"/>
</dbReference>
<dbReference type="InterPro" id="IPR003594">
    <property type="entry name" value="HATPase_dom"/>
</dbReference>
<keyword evidence="6 11" id="KW-0812">Transmembrane</keyword>
<proteinExistence type="predicted"/>
<dbReference type="Pfam" id="PF00672">
    <property type="entry name" value="HAMP"/>
    <property type="match status" value="1"/>
</dbReference>
<dbReference type="SMART" id="SM00387">
    <property type="entry name" value="HATPase_c"/>
    <property type="match status" value="1"/>
</dbReference>
<reference evidence="14 15" key="1">
    <citation type="journal article" date="2014" name="J. Microbiol.">
        <title>Diaminobutyricibacter tongyongensis gen. nov., sp. nov. and Homoserinibacter gongjuensis gen. nov., sp. nov. belong to the family Microbacteriaceae.</title>
        <authorList>
            <person name="Kim S.J."/>
            <person name="Ahn J.H."/>
            <person name="Weon H.Y."/>
            <person name="Hamada M."/>
            <person name="Suzuki K."/>
            <person name="Kwon S.W."/>
        </authorList>
    </citation>
    <scope>NUCLEOTIDE SEQUENCE [LARGE SCALE GENOMIC DNA]</scope>
    <source>
        <strain evidence="14 15">NBRC 108724</strain>
    </source>
</reference>
<protein>
    <recommendedName>
        <fullName evidence="3">histidine kinase</fullName>
        <ecNumber evidence="3">2.7.13.3</ecNumber>
    </recommendedName>
</protein>
<evidence type="ECO:0000256" key="2">
    <source>
        <dbReference type="ARBA" id="ARBA00004236"/>
    </source>
</evidence>
<dbReference type="PANTHER" id="PTHR45436">
    <property type="entry name" value="SENSOR HISTIDINE KINASE YKOH"/>
    <property type="match status" value="1"/>
</dbReference>
<dbReference type="Gene3D" id="3.30.565.10">
    <property type="entry name" value="Histidine kinase-like ATPase, C-terminal domain"/>
    <property type="match status" value="1"/>
</dbReference>
<organism evidence="14 15">
    <name type="scientific">Leifsonia tongyongensis</name>
    <dbReference type="NCBI Taxonomy" id="1268043"/>
    <lineage>
        <taxon>Bacteria</taxon>
        <taxon>Bacillati</taxon>
        <taxon>Actinomycetota</taxon>
        <taxon>Actinomycetes</taxon>
        <taxon>Micrococcales</taxon>
        <taxon>Microbacteriaceae</taxon>
        <taxon>Leifsonia</taxon>
    </lineage>
</organism>
<dbReference type="Proteomes" id="UP000474967">
    <property type="component" value="Unassembled WGS sequence"/>
</dbReference>
<dbReference type="EC" id="2.7.13.3" evidence="3"/>
<evidence type="ECO:0000256" key="4">
    <source>
        <dbReference type="ARBA" id="ARBA00022553"/>
    </source>
</evidence>
<evidence type="ECO:0000256" key="10">
    <source>
        <dbReference type="ARBA" id="ARBA00023136"/>
    </source>
</evidence>
<dbReference type="SMART" id="SM00388">
    <property type="entry name" value="HisKA"/>
    <property type="match status" value="1"/>
</dbReference>
<keyword evidence="8 11" id="KW-1133">Transmembrane helix</keyword>
<evidence type="ECO:0000313" key="14">
    <source>
        <dbReference type="EMBL" id="NEN06638.1"/>
    </source>
</evidence>
<keyword evidence="15" id="KW-1185">Reference proteome</keyword>
<gene>
    <name evidence="14" type="ORF">G3T36_12250</name>
</gene>
<keyword evidence="10 11" id="KW-0472">Membrane</keyword>
<dbReference type="InterPro" id="IPR003661">
    <property type="entry name" value="HisK_dim/P_dom"/>
</dbReference>
<dbReference type="InterPro" id="IPR036097">
    <property type="entry name" value="HisK_dim/P_sf"/>
</dbReference>
<dbReference type="CDD" id="cd06225">
    <property type="entry name" value="HAMP"/>
    <property type="match status" value="1"/>
</dbReference>
<keyword evidence="5" id="KW-0808">Transferase</keyword>
<evidence type="ECO:0000256" key="5">
    <source>
        <dbReference type="ARBA" id="ARBA00022679"/>
    </source>
</evidence>
<evidence type="ECO:0000256" key="6">
    <source>
        <dbReference type="ARBA" id="ARBA00022692"/>
    </source>
</evidence>
<evidence type="ECO:0000256" key="11">
    <source>
        <dbReference type="SAM" id="Phobius"/>
    </source>
</evidence>
<feature type="transmembrane region" description="Helical" evidence="11">
    <location>
        <begin position="12"/>
        <end position="35"/>
    </location>
</feature>
<evidence type="ECO:0000256" key="1">
    <source>
        <dbReference type="ARBA" id="ARBA00000085"/>
    </source>
</evidence>
<dbReference type="InterPro" id="IPR005467">
    <property type="entry name" value="His_kinase_dom"/>
</dbReference>
<evidence type="ECO:0000256" key="9">
    <source>
        <dbReference type="ARBA" id="ARBA00023012"/>
    </source>
</evidence>
<keyword evidence="4" id="KW-0597">Phosphoprotein</keyword>